<dbReference type="GO" id="GO:0016020">
    <property type="term" value="C:membrane"/>
    <property type="evidence" value="ECO:0007669"/>
    <property type="project" value="GOC"/>
</dbReference>
<dbReference type="HAMAP" id="MF_01217">
    <property type="entry name" value="Acyl_carrier"/>
    <property type="match status" value="1"/>
</dbReference>
<reference evidence="11 12" key="1">
    <citation type="journal article" date="2015" name="Genome Announc.">
        <title>Expanding the biotechnology potential of lactobacilli through comparative genomics of 213 strains and associated genera.</title>
        <authorList>
            <person name="Sun Z."/>
            <person name="Harris H.M."/>
            <person name="McCann A."/>
            <person name="Guo C."/>
            <person name="Argimon S."/>
            <person name="Zhang W."/>
            <person name="Yang X."/>
            <person name="Jeffery I.B."/>
            <person name="Cooney J.C."/>
            <person name="Kagawa T.F."/>
            <person name="Liu W."/>
            <person name="Song Y."/>
            <person name="Salvetti E."/>
            <person name="Wrobel A."/>
            <person name="Rasinkangas P."/>
            <person name="Parkhill J."/>
            <person name="Rea M.C."/>
            <person name="O'Sullivan O."/>
            <person name="Ritari J."/>
            <person name="Douillard F.P."/>
            <person name="Paul Ross R."/>
            <person name="Yang R."/>
            <person name="Briner A.E."/>
            <person name="Felis G.E."/>
            <person name="de Vos W.M."/>
            <person name="Barrangou R."/>
            <person name="Klaenhammer T.R."/>
            <person name="Caufield P.W."/>
            <person name="Cui Y."/>
            <person name="Zhang H."/>
            <person name="O'Toole P.W."/>
        </authorList>
    </citation>
    <scope>NUCLEOTIDE SEQUENCE [LARGE SCALE GENOMIC DNA]</scope>
    <source>
        <strain evidence="11 12">DSM 20605</strain>
    </source>
</reference>
<evidence type="ECO:0000256" key="2">
    <source>
        <dbReference type="ARBA" id="ARBA00022516"/>
    </source>
</evidence>
<proteinExistence type="inferred from homology"/>
<dbReference type="STRING" id="1133569.FD21_GL002108"/>
<keyword evidence="12" id="KW-1185">Reference proteome</keyword>
<comment type="subcellular location">
    <subcellularLocation>
        <location evidence="7">Cytoplasm</location>
    </subcellularLocation>
</comment>
<dbReference type="PATRIC" id="fig|1133569.4.peg.2273"/>
<dbReference type="NCBIfam" id="NF002148">
    <property type="entry name" value="PRK00982.1-2"/>
    <property type="match status" value="1"/>
</dbReference>
<comment type="PTM">
    <text evidence="7">4'-phosphopantetheine is transferred from CoA to a specific serine of apo-ACP by AcpS. This modification is essential for activity because fatty acids are bound in thioester linkage to the sulfhydryl of the prosthetic group.</text>
</comment>
<comment type="similarity">
    <text evidence="7">Belongs to the acyl carrier protein (ACP) family.</text>
</comment>
<keyword evidence="7" id="KW-0963">Cytoplasm</keyword>
<dbReference type="SUPFAM" id="SSF47336">
    <property type="entry name" value="ACP-like"/>
    <property type="match status" value="1"/>
</dbReference>
<dbReference type="InterPro" id="IPR003231">
    <property type="entry name" value="ACP"/>
</dbReference>
<dbReference type="InterPro" id="IPR009081">
    <property type="entry name" value="PP-bd_ACP"/>
</dbReference>
<organism evidence="11 12">
    <name type="scientific">Liquorilactobacillus vini DSM 20605</name>
    <dbReference type="NCBI Taxonomy" id="1133569"/>
    <lineage>
        <taxon>Bacteria</taxon>
        <taxon>Bacillati</taxon>
        <taxon>Bacillota</taxon>
        <taxon>Bacilli</taxon>
        <taxon>Lactobacillales</taxon>
        <taxon>Lactobacillaceae</taxon>
        <taxon>Liquorilactobacillus</taxon>
    </lineage>
</organism>
<name>A0A0R2CGT8_9LACO</name>
<dbReference type="eggNOG" id="COG0236">
    <property type="taxonomic scope" value="Bacteria"/>
</dbReference>
<comment type="caution">
    <text evidence="11">The sequence shown here is derived from an EMBL/GenBank/DDBJ whole genome shotgun (WGS) entry which is preliminary data.</text>
</comment>
<evidence type="ECO:0000256" key="9">
    <source>
        <dbReference type="RuleBase" id="RU003545"/>
    </source>
</evidence>
<keyword evidence="4 7" id="KW-0276">Fatty acid metabolism</keyword>
<comment type="pathway">
    <text evidence="7 9">Lipid metabolism; fatty acid biosynthesis.</text>
</comment>
<accession>A0A0R2CGT8</accession>
<dbReference type="PANTHER" id="PTHR20863">
    <property type="entry name" value="ACYL CARRIER PROTEIN"/>
    <property type="match status" value="1"/>
</dbReference>
<dbReference type="OrthoDB" id="9804551at2"/>
<evidence type="ECO:0000313" key="12">
    <source>
        <dbReference type="Proteomes" id="UP000051576"/>
    </source>
</evidence>
<evidence type="ECO:0000256" key="8">
    <source>
        <dbReference type="NCBIfam" id="TIGR00517"/>
    </source>
</evidence>
<evidence type="ECO:0000256" key="4">
    <source>
        <dbReference type="ARBA" id="ARBA00022832"/>
    </source>
</evidence>
<dbReference type="InterPro" id="IPR036736">
    <property type="entry name" value="ACP-like_sf"/>
</dbReference>
<dbReference type="NCBIfam" id="NF009104">
    <property type="entry name" value="PRK12449.1"/>
    <property type="match status" value="1"/>
</dbReference>
<dbReference type="UniPathway" id="UPA00094"/>
<dbReference type="RefSeq" id="WP_010580487.1">
    <property type="nucleotide sequence ID" value="NZ_AHYZ01000082.1"/>
</dbReference>
<dbReference type="Proteomes" id="UP000051576">
    <property type="component" value="Unassembled WGS sequence"/>
</dbReference>
<dbReference type="GO" id="GO:0000035">
    <property type="term" value="F:acyl binding"/>
    <property type="evidence" value="ECO:0007669"/>
    <property type="project" value="TreeGrafter"/>
</dbReference>
<evidence type="ECO:0000256" key="7">
    <source>
        <dbReference type="HAMAP-Rule" id="MF_01217"/>
    </source>
</evidence>
<dbReference type="PROSITE" id="PS50075">
    <property type="entry name" value="CARRIER"/>
    <property type="match status" value="1"/>
</dbReference>
<evidence type="ECO:0000256" key="5">
    <source>
        <dbReference type="ARBA" id="ARBA00023098"/>
    </source>
</evidence>
<dbReference type="Gene3D" id="1.10.1200.10">
    <property type="entry name" value="ACP-like"/>
    <property type="match status" value="1"/>
</dbReference>
<dbReference type="NCBIfam" id="TIGR00517">
    <property type="entry name" value="acyl_carrier"/>
    <property type="match status" value="1"/>
</dbReference>
<dbReference type="EMBL" id="AYYX01000009">
    <property type="protein sequence ID" value="KRM89220.1"/>
    <property type="molecule type" value="Genomic_DNA"/>
</dbReference>
<dbReference type="PANTHER" id="PTHR20863:SF76">
    <property type="entry name" value="CARRIER DOMAIN-CONTAINING PROTEIN"/>
    <property type="match status" value="1"/>
</dbReference>
<dbReference type="GO" id="GO:0000036">
    <property type="term" value="F:acyl carrier activity"/>
    <property type="evidence" value="ECO:0007669"/>
    <property type="project" value="UniProtKB-UniRule"/>
</dbReference>
<feature type="modified residue" description="O-(pantetheine 4'-phosphoryl)serine" evidence="7">
    <location>
        <position position="39"/>
    </location>
</feature>
<gene>
    <name evidence="7" type="primary">acpP</name>
    <name evidence="11" type="ORF">FD21_GL002108</name>
</gene>
<evidence type="ECO:0000256" key="3">
    <source>
        <dbReference type="ARBA" id="ARBA00022553"/>
    </source>
</evidence>
<evidence type="ECO:0000256" key="6">
    <source>
        <dbReference type="ARBA" id="ARBA00023160"/>
    </source>
</evidence>
<comment type="function">
    <text evidence="7 9">Carrier of the growing fatty acid chain in fatty acid biosynthesis.</text>
</comment>
<dbReference type="GO" id="GO:0009245">
    <property type="term" value="P:lipid A biosynthetic process"/>
    <property type="evidence" value="ECO:0007669"/>
    <property type="project" value="TreeGrafter"/>
</dbReference>
<protein>
    <recommendedName>
        <fullName evidence="7 8">Acyl carrier protein</fullName>
        <shortName evidence="7">ACP</shortName>
    </recommendedName>
</protein>
<dbReference type="GO" id="GO:0005829">
    <property type="term" value="C:cytosol"/>
    <property type="evidence" value="ECO:0007669"/>
    <property type="project" value="TreeGrafter"/>
</dbReference>
<dbReference type="NCBIfam" id="NF002150">
    <property type="entry name" value="PRK00982.1-4"/>
    <property type="match status" value="1"/>
</dbReference>
<comment type="PTM">
    <text evidence="9">4'-phosphopantetheine is transferred from CoA to a specific serine of apo-ACP by acpS.</text>
</comment>
<keyword evidence="2 7" id="KW-0444">Lipid biosynthesis</keyword>
<evidence type="ECO:0000313" key="11">
    <source>
        <dbReference type="EMBL" id="KRM89220.1"/>
    </source>
</evidence>
<dbReference type="AlphaFoldDB" id="A0A0R2CGT8"/>
<keyword evidence="1 7" id="KW-0596">Phosphopantetheine</keyword>
<feature type="domain" description="Carrier" evidence="10">
    <location>
        <begin position="4"/>
        <end position="79"/>
    </location>
</feature>
<sequence length="80" mass="9186">MTEKEIFDKIAKIIHERFEVELDKITPELNFTQDLDVDSIDLVEFVLELEDTFGAEIPDEEAEKMTTVADVVAYVKAHQS</sequence>
<keyword evidence="3 7" id="KW-0597">Phosphoprotein</keyword>
<keyword evidence="6 7" id="KW-0275">Fatty acid biosynthesis</keyword>
<keyword evidence="5 7" id="KW-0443">Lipid metabolism</keyword>
<dbReference type="Pfam" id="PF00550">
    <property type="entry name" value="PP-binding"/>
    <property type="match status" value="1"/>
</dbReference>
<evidence type="ECO:0000256" key="1">
    <source>
        <dbReference type="ARBA" id="ARBA00022450"/>
    </source>
</evidence>
<evidence type="ECO:0000259" key="10">
    <source>
        <dbReference type="PROSITE" id="PS50075"/>
    </source>
</evidence>